<dbReference type="Proteomes" id="UP001075354">
    <property type="component" value="Chromosome 10"/>
</dbReference>
<comment type="caution">
    <text evidence="2">The sequence shown here is derived from an EMBL/GenBank/DDBJ whole genome shotgun (WGS) entry which is preliminary data.</text>
</comment>
<evidence type="ECO:0000313" key="3">
    <source>
        <dbReference type="Proteomes" id="UP001075354"/>
    </source>
</evidence>
<accession>A0AAV7XEL2</accession>
<organism evidence="2 3">
    <name type="scientific">Megalurothrips usitatus</name>
    <name type="common">bean blossom thrips</name>
    <dbReference type="NCBI Taxonomy" id="439358"/>
    <lineage>
        <taxon>Eukaryota</taxon>
        <taxon>Metazoa</taxon>
        <taxon>Ecdysozoa</taxon>
        <taxon>Arthropoda</taxon>
        <taxon>Hexapoda</taxon>
        <taxon>Insecta</taxon>
        <taxon>Pterygota</taxon>
        <taxon>Neoptera</taxon>
        <taxon>Paraneoptera</taxon>
        <taxon>Thysanoptera</taxon>
        <taxon>Terebrantia</taxon>
        <taxon>Thripoidea</taxon>
        <taxon>Thripidae</taxon>
        <taxon>Megalurothrips</taxon>
    </lineage>
</organism>
<proteinExistence type="predicted"/>
<feature type="compositionally biased region" description="Gly residues" evidence="1">
    <location>
        <begin position="53"/>
        <end position="63"/>
    </location>
</feature>
<feature type="region of interest" description="Disordered" evidence="1">
    <location>
        <begin position="15"/>
        <end position="144"/>
    </location>
</feature>
<evidence type="ECO:0000313" key="2">
    <source>
        <dbReference type="EMBL" id="KAJ1523374.1"/>
    </source>
</evidence>
<dbReference type="AlphaFoldDB" id="A0AAV7XEL2"/>
<sequence>MPRCLMAKKWKAYPWPDRDRVPASGHAEQQDDEEEIDVVGDTSPIKTSVIRRAGGGSGSGGTGASVIQEVPRGNPASTTASTTVTEPSTASTTTTAGAAVMAESSCSSAPHQPSCWSPASPTAGATAPSPPPSDSQAIPPTSATLETRVSVLYHGEFHEHHECLPPGSGAGPARLSHTPSSASMRQHR</sequence>
<feature type="compositionally biased region" description="Polar residues" evidence="1">
    <location>
        <begin position="177"/>
        <end position="188"/>
    </location>
</feature>
<reference evidence="2" key="1">
    <citation type="submission" date="2022-12" db="EMBL/GenBank/DDBJ databases">
        <title>Chromosome-level genome assembly of the bean flower thrips Megalurothrips usitatus.</title>
        <authorList>
            <person name="Ma L."/>
            <person name="Liu Q."/>
            <person name="Li H."/>
            <person name="Cai W."/>
        </authorList>
    </citation>
    <scope>NUCLEOTIDE SEQUENCE</scope>
    <source>
        <strain evidence="2">Cailab_2022a</strain>
    </source>
</reference>
<keyword evidence="3" id="KW-1185">Reference proteome</keyword>
<name>A0AAV7XEL2_9NEOP</name>
<feature type="region of interest" description="Disordered" evidence="1">
    <location>
        <begin position="160"/>
        <end position="188"/>
    </location>
</feature>
<gene>
    <name evidence="2" type="ORF">ONE63_001241</name>
</gene>
<feature type="compositionally biased region" description="Low complexity" evidence="1">
    <location>
        <begin position="117"/>
        <end position="127"/>
    </location>
</feature>
<protein>
    <submittedName>
        <fullName evidence="2">Uncharacterized protein</fullName>
    </submittedName>
</protein>
<evidence type="ECO:0000256" key="1">
    <source>
        <dbReference type="SAM" id="MobiDB-lite"/>
    </source>
</evidence>
<feature type="compositionally biased region" description="Polar residues" evidence="1">
    <location>
        <begin position="104"/>
        <end position="115"/>
    </location>
</feature>
<feature type="compositionally biased region" description="Low complexity" evidence="1">
    <location>
        <begin position="76"/>
        <end position="99"/>
    </location>
</feature>
<dbReference type="EMBL" id="JAPTSV010000010">
    <property type="protein sequence ID" value="KAJ1523374.1"/>
    <property type="molecule type" value="Genomic_DNA"/>
</dbReference>